<proteinExistence type="predicted"/>
<keyword evidence="2" id="KW-0808">Transferase</keyword>
<evidence type="ECO:0000313" key="3">
    <source>
        <dbReference type="Proteomes" id="UP001596413"/>
    </source>
</evidence>
<sequence>MTIRTAEVPAADVVPLRWAVLRPGLPRESALFAEDEAPGAFHLAAYTPEGGIGAVISFCAEPLPDAASGTIPAPHTPSPAYRFRGMASAPELRGQGYGAAVLRAGLAAARARGAALAWCNARSEARGFYERHGFTIRGPEFVIETVGPHYVMTATLATAAAPTTAPAPGDPARPVTARP</sequence>
<name>A0ABW2GH44_9ACTN</name>
<evidence type="ECO:0000259" key="1">
    <source>
        <dbReference type="PROSITE" id="PS51186"/>
    </source>
</evidence>
<dbReference type="EMBL" id="JBHSZO010000015">
    <property type="protein sequence ID" value="MFC7218868.1"/>
    <property type="molecule type" value="Genomic_DNA"/>
</dbReference>
<comment type="caution">
    <text evidence="2">The sequence shown here is derived from an EMBL/GenBank/DDBJ whole genome shotgun (WGS) entry which is preliminary data.</text>
</comment>
<accession>A0ABW2GH44</accession>
<gene>
    <name evidence="2" type="ORF">ACFQLX_11930</name>
</gene>
<dbReference type="Proteomes" id="UP001596413">
    <property type="component" value="Unassembled WGS sequence"/>
</dbReference>
<dbReference type="GO" id="GO:0016746">
    <property type="term" value="F:acyltransferase activity"/>
    <property type="evidence" value="ECO:0007669"/>
    <property type="project" value="UniProtKB-KW"/>
</dbReference>
<dbReference type="RefSeq" id="WP_386414340.1">
    <property type="nucleotide sequence ID" value="NZ_JBHSZO010000015.1"/>
</dbReference>
<dbReference type="PROSITE" id="PS51186">
    <property type="entry name" value="GNAT"/>
    <property type="match status" value="1"/>
</dbReference>
<dbReference type="Gene3D" id="3.40.630.30">
    <property type="match status" value="1"/>
</dbReference>
<keyword evidence="2" id="KW-0012">Acyltransferase</keyword>
<dbReference type="InterPro" id="IPR000182">
    <property type="entry name" value="GNAT_dom"/>
</dbReference>
<protein>
    <submittedName>
        <fullName evidence="2">GNAT family N-acetyltransferase</fullName>
        <ecNumber evidence="2">2.3.1.-</ecNumber>
    </submittedName>
</protein>
<dbReference type="InterPro" id="IPR016181">
    <property type="entry name" value="Acyl_CoA_acyltransferase"/>
</dbReference>
<evidence type="ECO:0000313" key="2">
    <source>
        <dbReference type="EMBL" id="MFC7218868.1"/>
    </source>
</evidence>
<dbReference type="SUPFAM" id="SSF55729">
    <property type="entry name" value="Acyl-CoA N-acyltransferases (Nat)"/>
    <property type="match status" value="1"/>
</dbReference>
<dbReference type="EC" id="2.3.1.-" evidence="2"/>
<organism evidence="2 3">
    <name type="scientific">Streptomyces polyrhachis</name>
    <dbReference type="NCBI Taxonomy" id="1282885"/>
    <lineage>
        <taxon>Bacteria</taxon>
        <taxon>Bacillati</taxon>
        <taxon>Actinomycetota</taxon>
        <taxon>Actinomycetes</taxon>
        <taxon>Kitasatosporales</taxon>
        <taxon>Streptomycetaceae</taxon>
        <taxon>Streptomyces</taxon>
    </lineage>
</organism>
<feature type="domain" description="N-acetyltransferase" evidence="1">
    <location>
        <begin position="1"/>
        <end position="157"/>
    </location>
</feature>
<dbReference type="Pfam" id="PF13508">
    <property type="entry name" value="Acetyltransf_7"/>
    <property type="match status" value="1"/>
</dbReference>
<reference evidence="3" key="1">
    <citation type="journal article" date="2019" name="Int. J. Syst. Evol. Microbiol.">
        <title>The Global Catalogue of Microorganisms (GCM) 10K type strain sequencing project: providing services to taxonomists for standard genome sequencing and annotation.</title>
        <authorList>
            <consortium name="The Broad Institute Genomics Platform"/>
            <consortium name="The Broad Institute Genome Sequencing Center for Infectious Disease"/>
            <person name="Wu L."/>
            <person name="Ma J."/>
        </authorList>
    </citation>
    <scope>NUCLEOTIDE SEQUENCE [LARGE SCALE GENOMIC DNA]</scope>
    <source>
        <strain evidence="3">CGMCC 1.13681</strain>
    </source>
</reference>
<keyword evidence="3" id="KW-1185">Reference proteome</keyword>